<gene>
    <name evidence="2" type="primary">fwdG</name>
    <name evidence="3" type="ORF">E7Z74_01215</name>
    <name evidence="2" type="ORF">sm9_2176</name>
</gene>
<dbReference type="EMBL" id="SUTF01000001">
    <property type="protein sequence ID" value="MBE6509880.1"/>
    <property type="molecule type" value="Genomic_DNA"/>
</dbReference>
<accession>A0A0U3CN82</accession>
<feature type="domain" description="4Fe-4S ferredoxin-type" evidence="1">
    <location>
        <begin position="1"/>
        <end position="31"/>
    </location>
</feature>
<dbReference type="Proteomes" id="UP000067738">
    <property type="component" value="Chromosome"/>
</dbReference>
<evidence type="ECO:0000313" key="2">
    <source>
        <dbReference type="EMBL" id="ALT69932.1"/>
    </source>
</evidence>
<dbReference type="PROSITE" id="PS51379">
    <property type="entry name" value="4FE4S_FER_2"/>
    <property type="match status" value="2"/>
</dbReference>
<dbReference type="OrthoDB" id="230142at2157"/>
<evidence type="ECO:0000313" key="4">
    <source>
        <dbReference type="Proteomes" id="UP000067738"/>
    </source>
</evidence>
<dbReference type="PATRIC" id="fig|230361.4.peg.2249"/>
<evidence type="ECO:0000259" key="1">
    <source>
        <dbReference type="PROSITE" id="PS51379"/>
    </source>
</evidence>
<dbReference type="RefSeq" id="WP_058740137.1">
    <property type="nucleotide sequence ID" value="NZ_CP011266.1"/>
</dbReference>
<dbReference type="KEGG" id="mmil:sm9_2176"/>
<sequence length="76" mass="8095">MELKVNQDNCLGCGICVIACPVNAAISPENAGGNGAKTEEVVIMVENGFIKLFSPDKCELCGTCQMFCPVNAIWLE</sequence>
<dbReference type="SUPFAM" id="SSF54862">
    <property type="entry name" value="4Fe-4S ferredoxins"/>
    <property type="match status" value="1"/>
</dbReference>
<dbReference type="GeneID" id="26737134"/>
<feature type="domain" description="4Fe-4S ferredoxin-type" evidence="1">
    <location>
        <begin position="48"/>
        <end position="76"/>
    </location>
</feature>
<name>A0A0U3CN82_9EURY</name>
<reference evidence="3" key="2">
    <citation type="submission" date="2019-04" db="EMBL/GenBank/DDBJ databases">
        <title>Evolution of Biomass-Degrading Anaerobic Consortia Revealed by Metagenomics.</title>
        <authorList>
            <person name="Peng X."/>
        </authorList>
    </citation>
    <scope>NUCLEOTIDE SEQUENCE</scope>
    <source>
        <strain evidence="3">SIG13</strain>
    </source>
</reference>
<dbReference type="Gene3D" id="3.30.70.20">
    <property type="match status" value="2"/>
</dbReference>
<protein>
    <submittedName>
        <fullName evidence="3">4Fe-4S dicluster domain-containing protein</fullName>
    </submittedName>
    <submittedName>
        <fullName evidence="2">Tungsten formylmethanofuran dehydrogenase subunit G FwdG</fullName>
    </submittedName>
</protein>
<reference evidence="2 4" key="1">
    <citation type="submission" date="2015-04" db="EMBL/GenBank/DDBJ databases">
        <title>The complete genome sequence of the rumen methanogen Methanobrevibacter millerae SM9.</title>
        <authorList>
            <person name="Leahy S.C."/>
            <person name="Kelly W.J."/>
            <person name="Pacheco D.M."/>
            <person name="Li D."/>
            <person name="Altermann E."/>
            <person name="Attwood G.T."/>
        </authorList>
    </citation>
    <scope>NUCLEOTIDE SEQUENCE [LARGE SCALE GENOMIC DNA]</scope>
    <source>
        <strain evidence="2 4">SM9</strain>
    </source>
</reference>
<proteinExistence type="predicted"/>
<evidence type="ECO:0000313" key="3">
    <source>
        <dbReference type="EMBL" id="MBE6509880.1"/>
    </source>
</evidence>
<dbReference type="InterPro" id="IPR017900">
    <property type="entry name" value="4Fe4S_Fe_S_CS"/>
</dbReference>
<dbReference type="Proteomes" id="UP000713479">
    <property type="component" value="Unassembled WGS sequence"/>
</dbReference>
<organism evidence="2 4">
    <name type="scientific">Methanobrevibacter millerae</name>
    <dbReference type="NCBI Taxonomy" id="230361"/>
    <lineage>
        <taxon>Archaea</taxon>
        <taxon>Methanobacteriati</taxon>
        <taxon>Methanobacteriota</taxon>
        <taxon>Methanomada group</taxon>
        <taxon>Methanobacteria</taxon>
        <taxon>Methanobacteriales</taxon>
        <taxon>Methanobacteriaceae</taxon>
        <taxon>Methanobrevibacter</taxon>
    </lineage>
</organism>
<dbReference type="AlphaFoldDB" id="A0A0U3CN82"/>
<dbReference type="InterPro" id="IPR017896">
    <property type="entry name" value="4Fe4S_Fe-S-bd"/>
</dbReference>
<dbReference type="PROSITE" id="PS00198">
    <property type="entry name" value="4FE4S_FER_1"/>
    <property type="match status" value="2"/>
</dbReference>
<dbReference type="Pfam" id="PF12838">
    <property type="entry name" value="Fer4_7"/>
    <property type="match status" value="1"/>
</dbReference>
<dbReference type="GO" id="GO:0016491">
    <property type="term" value="F:oxidoreductase activity"/>
    <property type="evidence" value="ECO:0007669"/>
    <property type="project" value="UniProtKB-ARBA"/>
</dbReference>
<keyword evidence="4" id="KW-1185">Reference proteome</keyword>
<dbReference type="EMBL" id="CP011266">
    <property type="protein sequence ID" value="ALT69932.1"/>
    <property type="molecule type" value="Genomic_DNA"/>
</dbReference>